<gene>
    <name evidence="1" type="ORF">C5O19_20940</name>
</gene>
<dbReference type="AlphaFoldDB" id="A0A2S7IH32"/>
<dbReference type="EMBL" id="PTRA01000005">
    <property type="protein sequence ID" value="PQA55013.1"/>
    <property type="molecule type" value="Genomic_DNA"/>
</dbReference>
<evidence type="ECO:0000313" key="1">
    <source>
        <dbReference type="EMBL" id="PQA55013.1"/>
    </source>
</evidence>
<accession>A0A2S7IH32</accession>
<organism evidence="1 2">
    <name type="scientific">Siphonobacter curvatus</name>
    <dbReference type="NCBI Taxonomy" id="2094562"/>
    <lineage>
        <taxon>Bacteria</taxon>
        <taxon>Pseudomonadati</taxon>
        <taxon>Bacteroidota</taxon>
        <taxon>Cytophagia</taxon>
        <taxon>Cytophagales</taxon>
        <taxon>Cytophagaceae</taxon>
        <taxon>Siphonobacter</taxon>
    </lineage>
</organism>
<keyword evidence="2" id="KW-1185">Reference proteome</keyword>
<sequence length="168" mass="19074">MIFSFKQLLILVFVFSTTTLGASLPPTGKWSYGRFSPSSFWGTDGSYKGAANEQAMALHLQANGTFEMYVLNSATYYNCSTSSYTYWKGKMQLGDQTFTLTPQQGTYRGEYSCYAGKNFKRPANATEIAAARKQYRYVWEKDLEGRTALRIFFGLEDHRGVVFTQANW</sequence>
<dbReference type="RefSeq" id="WP_104715332.1">
    <property type="nucleotide sequence ID" value="NZ_PTRA01000005.1"/>
</dbReference>
<dbReference type="Proteomes" id="UP000239590">
    <property type="component" value="Unassembled WGS sequence"/>
</dbReference>
<proteinExistence type="predicted"/>
<protein>
    <recommendedName>
        <fullName evidence="3">DUF306 domain-containing protein</fullName>
    </recommendedName>
</protein>
<dbReference type="OrthoDB" id="666052at2"/>
<reference evidence="2" key="1">
    <citation type="submission" date="2018-02" db="EMBL/GenBank/DDBJ databases">
        <title>Genome sequencing of Solimonas sp. HR-BB.</title>
        <authorList>
            <person name="Lee Y."/>
            <person name="Jeon C.O."/>
        </authorList>
    </citation>
    <scope>NUCLEOTIDE SEQUENCE [LARGE SCALE GENOMIC DNA]</scope>
    <source>
        <strain evidence="2">HR-U</strain>
    </source>
</reference>
<evidence type="ECO:0008006" key="3">
    <source>
        <dbReference type="Google" id="ProtNLM"/>
    </source>
</evidence>
<comment type="caution">
    <text evidence="1">The sequence shown here is derived from an EMBL/GenBank/DDBJ whole genome shotgun (WGS) entry which is preliminary data.</text>
</comment>
<evidence type="ECO:0000313" key="2">
    <source>
        <dbReference type="Proteomes" id="UP000239590"/>
    </source>
</evidence>
<name>A0A2S7IH32_9BACT</name>